<comment type="caution">
    <text evidence="1">The sequence shown here is derived from an EMBL/GenBank/DDBJ whole genome shotgun (WGS) entry which is preliminary data.</text>
</comment>
<dbReference type="OrthoDB" id="5758965at2"/>
<dbReference type="Proteomes" id="UP000006322">
    <property type="component" value="Unassembled WGS sequence"/>
</dbReference>
<evidence type="ECO:0000313" key="1">
    <source>
        <dbReference type="EMBL" id="GAC33084.1"/>
    </source>
</evidence>
<reference evidence="2" key="1">
    <citation type="journal article" date="2014" name="Environ. Microbiol.">
        <title>Comparative genomics of the marine bacterial genus Glaciecola reveals the high degree of genomic diversity and genomic characteristic for cold adaptation.</title>
        <authorList>
            <person name="Qin Q.L."/>
            <person name="Xie B.B."/>
            <person name="Yu Y."/>
            <person name="Shu Y.L."/>
            <person name="Rong J.C."/>
            <person name="Zhang Y.J."/>
            <person name="Zhao D.L."/>
            <person name="Chen X.L."/>
            <person name="Zhang X.Y."/>
            <person name="Chen B."/>
            <person name="Zhou B.C."/>
            <person name="Zhang Y.Z."/>
        </authorList>
    </citation>
    <scope>NUCLEOTIDE SEQUENCE [LARGE SCALE GENOMIC DNA]</scope>
    <source>
        <strain evidence="2">LMG 21857</strain>
    </source>
</reference>
<dbReference type="PROSITE" id="PS51257">
    <property type="entry name" value="PROKAR_LIPOPROTEIN"/>
    <property type="match status" value="1"/>
</dbReference>
<dbReference type="RefSeq" id="WP_007104867.1">
    <property type="nucleotide sequence ID" value="NZ_BAER01000047.1"/>
</dbReference>
<organism evidence="1 2">
    <name type="scientific">Paraglaciecola polaris LMG 21857</name>
    <dbReference type="NCBI Taxonomy" id="1129793"/>
    <lineage>
        <taxon>Bacteria</taxon>
        <taxon>Pseudomonadati</taxon>
        <taxon>Pseudomonadota</taxon>
        <taxon>Gammaproteobacteria</taxon>
        <taxon>Alteromonadales</taxon>
        <taxon>Alteromonadaceae</taxon>
        <taxon>Paraglaciecola</taxon>
    </lineage>
</organism>
<accession>K6YK45</accession>
<protein>
    <recommendedName>
        <fullName evidence="3">DUF4397 domain-containing protein</fullName>
    </recommendedName>
</protein>
<sequence length="500" mass="55861">MKLSKTTSSIIRSPALYIGLAVLSLTGCGSSDDDSTGYIRFYNASYNAPAVYLTVDEDLDEDDDDEVEITYSSVQFGSVTSNNALDNDTYWVELGWQDEESNDRSDLEVIYQEQHKIKKDYITFVALTDDIRDPTVLTFDIPVVDDDDDDLFNLRFLNLNTNYASVDVYMSEDNETFNEAEFVSTVELNSLTDNIKVEQDQYIFYITEPGGSEPIFTSEDISYSVVSQYVVALRDNVGVGSSPFTIDSIGTNSVTELNDVDSEASFGFYNGIATNRYIPDYSGVVDLNVDLIDDSKLKVEDLAYGEFSNTTTTSNGDYSFDIYNADNDTLFIHDALLSLEENADNMVFIYAKTDAIDDDEDDIIDENEDGIVDDYESIIKSITITKSTSSSIYSHGIKVVNLSDSDDFSRVKFYFVESDEVISTADNTLSVLQESNSSISLINNTYSVYAIATIEDTDIIMDSFQLTLDEDSVEQFLIFEADDSSSTGFRMTLVNQNQDN</sequence>
<evidence type="ECO:0000313" key="2">
    <source>
        <dbReference type="Proteomes" id="UP000006322"/>
    </source>
</evidence>
<gene>
    <name evidence="1" type="ORF">GPLA_2179</name>
</gene>
<keyword evidence="2" id="KW-1185">Reference proteome</keyword>
<dbReference type="STRING" id="1129793.GPLA_2179"/>
<dbReference type="AlphaFoldDB" id="K6YK45"/>
<name>K6YK45_9ALTE</name>
<dbReference type="EMBL" id="BAER01000047">
    <property type="protein sequence ID" value="GAC33084.1"/>
    <property type="molecule type" value="Genomic_DNA"/>
</dbReference>
<evidence type="ECO:0008006" key="3">
    <source>
        <dbReference type="Google" id="ProtNLM"/>
    </source>
</evidence>
<proteinExistence type="predicted"/>